<name>A0A562SYA9_CHIJA</name>
<protein>
    <submittedName>
        <fullName evidence="1">Uncharacterized protein</fullName>
    </submittedName>
</protein>
<keyword evidence="2" id="KW-1185">Reference proteome</keyword>
<proteinExistence type="predicted"/>
<organism evidence="1 2">
    <name type="scientific">Chitinophaga japonensis</name>
    <name type="common">Flexibacter japonensis</name>
    <dbReference type="NCBI Taxonomy" id="104662"/>
    <lineage>
        <taxon>Bacteria</taxon>
        <taxon>Pseudomonadati</taxon>
        <taxon>Bacteroidota</taxon>
        <taxon>Chitinophagia</taxon>
        <taxon>Chitinophagales</taxon>
        <taxon>Chitinophagaceae</taxon>
        <taxon>Chitinophaga</taxon>
    </lineage>
</organism>
<sequence length="203" mass="23367">MGLTKNERKTFLSINGSGKIAQSLKESTPGCVTRTLENGRTVHQMEYDHLEGKITNMYIHEHQEYGKYLNVVVDDEYVLQLKFSTRYFYSFFFALPNIDLSKAVKLTPWRKEVEGKVKAALYLKQGGDKSIEWYFTRDNPHGMPDMEKLKVKGKEIWDDTKRLEFIEKYLTEQVFPKMETSVTVGAEDAEGADGSDDGEDLPF</sequence>
<gene>
    <name evidence="1" type="ORF">LX66_3583</name>
</gene>
<dbReference type="RefSeq" id="WP_145716062.1">
    <property type="nucleotide sequence ID" value="NZ_BAAAFY010000005.1"/>
</dbReference>
<comment type="caution">
    <text evidence="1">The sequence shown here is derived from an EMBL/GenBank/DDBJ whole genome shotgun (WGS) entry which is preliminary data.</text>
</comment>
<dbReference type="Proteomes" id="UP000316778">
    <property type="component" value="Unassembled WGS sequence"/>
</dbReference>
<accession>A0A562SYA9</accession>
<reference evidence="1 2" key="1">
    <citation type="journal article" date="2013" name="Stand. Genomic Sci.">
        <title>Genomic Encyclopedia of Type Strains, Phase I: The one thousand microbial genomes (KMG-I) project.</title>
        <authorList>
            <person name="Kyrpides N.C."/>
            <person name="Woyke T."/>
            <person name="Eisen J.A."/>
            <person name="Garrity G."/>
            <person name="Lilburn T.G."/>
            <person name="Beck B.J."/>
            <person name="Whitman W.B."/>
            <person name="Hugenholtz P."/>
            <person name="Klenk H.P."/>
        </authorList>
    </citation>
    <scope>NUCLEOTIDE SEQUENCE [LARGE SCALE GENOMIC DNA]</scope>
    <source>
        <strain evidence="1 2">DSM 13484</strain>
    </source>
</reference>
<evidence type="ECO:0000313" key="2">
    <source>
        <dbReference type="Proteomes" id="UP000316778"/>
    </source>
</evidence>
<dbReference type="OrthoDB" id="665210at2"/>
<dbReference type="AlphaFoldDB" id="A0A562SYA9"/>
<evidence type="ECO:0000313" key="1">
    <source>
        <dbReference type="EMBL" id="TWI86329.1"/>
    </source>
</evidence>
<dbReference type="EMBL" id="VLLG01000004">
    <property type="protein sequence ID" value="TWI86329.1"/>
    <property type="molecule type" value="Genomic_DNA"/>
</dbReference>